<dbReference type="AlphaFoldDB" id="X6M5X4"/>
<evidence type="ECO:0000259" key="5">
    <source>
        <dbReference type="PROSITE" id="PS50199"/>
    </source>
</evidence>
<name>X6M5X4_RETFI</name>
<comment type="caution">
    <text evidence="6">The sequence shown here is derived from an EMBL/GenBank/DDBJ whole genome shotgun (WGS) entry which is preliminary data.</text>
</comment>
<feature type="domain" description="RanBP2-type" evidence="5">
    <location>
        <begin position="42"/>
        <end position="73"/>
    </location>
</feature>
<evidence type="ECO:0000256" key="1">
    <source>
        <dbReference type="ARBA" id="ARBA00022723"/>
    </source>
</evidence>
<keyword evidence="3" id="KW-0862">Zinc</keyword>
<organism evidence="6 7">
    <name type="scientific">Reticulomyxa filosa</name>
    <dbReference type="NCBI Taxonomy" id="46433"/>
    <lineage>
        <taxon>Eukaryota</taxon>
        <taxon>Sar</taxon>
        <taxon>Rhizaria</taxon>
        <taxon>Retaria</taxon>
        <taxon>Foraminifera</taxon>
        <taxon>Monothalamids</taxon>
        <taxon>Reticulomyxidae</taxon>
        <taxon>Reticulomyxa</taxon>
    </lineage>
</organism>
<keyword evidence="1" id="KW-0479">Metal-binding</keyword>
<evidence type="ECO:0000256" key="4">
    <source>
        <dbReference type="PROSITE-ProRule" id="PRU00322"/>
    </source>
</evidence>
<dbReference type="InterPro" id="IPR001876">
    <property type="entry name" value="Znf_RanBP2"/>
</dbReference>
<gene>
    <name evidence="6" type="ORF">RFI_28058</name>
</gene>
<dbReference type="PROSITE" id="PS01358">
    <property type="entry name" value="ZF_RANBP2_1"/>
    <property type="match status" value="1"/>
</dbReference>
<keyword evidence="2 4" id="KW-0863">Zinc-finger</keyword>
<dbReference type="PROSITE" id="PS50199">
    <property type="entry name" value="ZF_RANBP2_2"/>
    <property type="match status" value="1"/>
</dbReference>
<dbReference type="GO" id="GO:0008270">
    <property type="term" value="F:zinc ion binding"/>
    <property type="evidence" value="ECO:0007669"/>
    <property type="project" value="UniProtKB-KW"/>
</dbReference>
<sequence length="270" mass="32660">MIKFTIEDNQKQMCTKLSSPGVGNKDNSKYNKLIMRRKVDDRSEKWLWKCTNCLLKNYEEESKCQACFSVRESRINVLTALGPNVWQHILGQILGCERHALSRVCTYIRTVARSYCLEYFNTDVWYFNTYLNSYYNEPEMSGENEIAHSDRLNNRVHNIFKKKKKKNRRRNGENNEDQKKRVYNIWTIDLEYTVDKLLNRKQLSYFIVWYDLFDPNFLCKKFEKDLFLFSKVPYVPFRLSLAKNPMFKFLHSPVNYSGRKLFFFFFFFFF</sequence>
<evidence type="ECO:0000313" key="7">
    <source>
        <dbReference type="Proteomes" id="UP000023152"/>
    </source>
</evidence>
<dbReference type="EMBL" id="ASPP01024140">
    <property type="protein sequence ID" value="ETO09329.1"/>
    <property type="molecule type" value="Genomic_DNA"/>
</dbReference>
<evidence type="ECO:0000256" key="3">
    <source>
        <dbReference type="ARBA" id="ARBA00022833"/>
    </source>
</evidence>
<reference evidence="6 7" key="1">
    <citation type="journal article" date="2013" name="Curr. Biol.">
        <title>The Genome of the Foraminiferan Reticulomyxa filosa.</title>
        <authorList>
            <person name="Glockner G."/>
            <person name="Hulsmann N."/>
            <person name="Schleicher M."/>
            <person name="Noegel A.A."/>
            <person name="Eichinger L."/>
            <person name="Gallinger C."/>
            <person name="Pawlowski J."/>
            <person name="Sierra R."/>
            <person name="Euteneuer U."/>
            <person name="Pillet L."/>
            <person name="Moustafa A."/>
            <person name="Platzer M."/>
            <person name="Groth M."/>
            <person name="Szafranski K."/>
            <person name="Schliwa M."/>
        </authorList>
    </citation>
    <scope>NUCLEOTIDE SEQUENCE [LARGE SCALE GENOMIC DNA]</scope>
</reference>
<evidence type="ECO:0000313" key="6">
    <source>
        <dbReference type="EMBL" id="ETO09329.1"/>
    </source>
</evidence>
<evidence type="ECO:0000256" key="2">
    <source>
        <dbReference type="ARBA" id="ARBA00022771"/>
    </source>
</evidence>
<protein>
    <recommendedName>
        <fullName evidence="5">RanBP2-type domain-containing protein</fullName>
    </recommendedName>
</protein>
<keyword evidence="7" id="KW-1185">Reference proteome</keyword>
<accession>X6M5X4</accession>
<proteinExistence type="predicted"/>
<dbReference type="Proteomes" id="UP000023152">
    <property type="component" value="Unassembled WGS sequence"/>
</dbReference>